<dbReference type="RefSeq" id="WP_118129363.1">
    <property type="nucleotide sequence ID" value="NZ_LMAZ01000001.1"/>
</dbReference>
<dbReference type="OrthoDB" id="7013325at2"/>
<protein>
    <submittedName>
        <fullName evidence="1">Uncharacterized protein</fullName>
    </submittedName>
</protein>
<dbReference type="EMBL" id="LMAZ01000001">
    <property type="protein sequence ID" value="RGP56464.1"/>
    <property type="molecule type" value="Genomic_DNA"/>
</dbReference>
<evidence type="ECO:0000313" key="2">
    <source>
        <dbReference type="Proteomes" id="UP000265411"/>
    </source>
</evidence>
<gene>
    <name evidence="1" type="ORF">ASB58_03590</name>
</gene>
<reference evidence="1 2" key="1">
    <citation type="journal article" date="2018" name="Syst. Appl. Microbiol.">
        <title>Pseudomonas gallaeciensis sp. nov., isolated from crude-oil-contaminated intertidal sand samples after the Prestige oil spill.</title>
        <authorList>
            <person name="Mulet M."/>
            <person name="Sanchez D."/>
            <person name="Rodriguez A.C."/>
            <person name="Nogales B."/>
            <person name="Bosch R."/>
            <person name="Busquets A."/>
            <person name="Gomila M."/>
            <person name="Lalucat J."/>
            <person name="Garcia-Valdes E."/>
        </authorList>
    </citation>
    <scope>NUCLEOTIDE SEQUENCE [LARGE SCALE GENOMIC DNA]</scope>
    <source>
        <strain evidence="1 2">V113</strain>
    </source>
</reference>
<comment type="caution">
    <text evidence="1">The sequence shown here is derived from an EMBL/GenBank/DDBJ whole genome shotgun (WGS) entry which is preliminary data.</text>
</comment>
<organism evidence="1 2">
    <name type="scientific">Pseudomonas abyssi</name>
    <dbReference type="NCBI Taxonomy" id="170540"/>
    <lineage>
        <taxon>Bacteria</taxon>
        <taxon>Pseudomonadati</taxon>
        <taxon>Pseudomonadota</taxon>
        <taxon>Gammaproteobacteria</taxon>
        <taxon>Pseudomonadales</taxon>
        <taxon>Pseudomonadaceae</taxon>
        <taxon>Pseudomonas</taxon>
    </lineage>
</organism>
<sequence>MNMIAEAQFNRATLDCMTALRRQLKRSLGVTVRLGDPDAVEHMIDLSRDSQLQEIRELGTRLADLVQTPGPVAQPSPLAQGAIASRQFSHRQENIARLEADTDQGTPPTGSVRIYRGQVIRT</sequence>
<dbReference type="AlphaFoldDB" id="A0A395R8L8"/>
<keyword evidence="2" id="KW-1185">Reference proteome</keyword>
<evidence type="ECO:0000313" key="1">
    <source>
        <dbReference type="EMBL" id="RGP56464.1"/>
    </source>
</evidence>
<dbReference type="Proteomes" id="UP000265411">
    <property type="component" value="Unassembled WGS sequence"/>
</dbReference>
<accession>A0A395R8L8</accession>
<proteinExistence type="predicted"/>
<name>A0A395R8L8_9PSED</name>